<sequence>MAREEGPHTQAAITKEENSKSIKMATTTVWMDTTRIRTKYLRSMDACGTDIQNVRRFERRECHNCM</sequence>
<proteinExistence type="predicted"/>
<name>A0A2G5UA70_9PELO</name>
<comment type="caution">
    <text evidence="2">The sequence shown here is derived from an EMBL/GenBank/DDBJ whole genome shotgun (WGS) entry which is preliminary data.</text>
</comment>
<dbReference type="AlphaFoldDB" id="A0A2G5UA70"/>
<dbReference type="Proteomes" id="UP000230233">
    <property type="component" value="Chromosome IV"/>
</dbReference>
<protein>
    <submittedName>
        <fullName evidence="2">Uncharacterized protein</fullName>
    </submittedName>
</protein>
<evidence type="ECO:0000313" key="3">
    <source>
        <dbReference type="Proteomes" id="UP000230233"/>
    </source>
</evidence>
<organism evidence="2 3">
    <name type="scientific">Caenorhabditis nigoni</name>
    <dbReference type="NCBI Taxonomy" id="1611254"/>
    <lineage>
        <taxon>Eukaryota</taxon>
        <taxon>Metazoa</taxon>
        <taxon>Ecdysozoa</taxon>
        <taxon>Nematoda</taxon>
        <taxon>Chromadorea</taxon>
        <taxon>Rhabditida</taxon>
        <taxon>Rhabditina</taxon>
        <taxon>Rhabditomorpha</taxon>
        <taxon>Rhabditoidea</taxon>
        <taxon>Rhabditidae</taxon>
        <taxon>Peloderinae</taxon>
        <taxon>Caenorhabditis</taxon>
    </lineage>
</organism>
<gene>
    <name evidence="2" type="primary">Cnig_chr_IV.g15431</name>
    <name evidence="2" type="ORF">B9Z55_015431</name>
</gene>
<feature type="region of interest" description="Disordered" evidence="1">
    <location>
        <begin position="1"/>
        <end position="20"/>
    </location>
</feature>
<reference evidence="3" key="1">
    <citation type="submission" date="2017-10" db="EMBL/GenBank/DDBJ databases">
        <title>Rapid genome shrinkage in a self-fertile nematode reveals novel sperm competition proteins.</title>
        <authorList>
            <person name="Yin D."/>
            <person name="Schwarz E.M."/>
            <person name="Thomas C.G."/>
            <person name="Felde R.L."/>
            <person name="Korf I.F."/>
            <person name="Cutter A.D."/>
            <person name="Schartner C.M."/>
            <person name="Ralston E.J."/>
            <person name="Meyer B.J."/>
            <person name="Haag E.S."/>
        </authorList>
    </citation>
    <scope>NUCLEOTIDE SEQUENCE [LARGE SCALE GENOMIC DNA]</scope>
    <source>
        <strain evidence="3">JU1422</strain>
    </source>
</reference>
<dbReference type="EMBL" id="PDUG01000004">
    <property type="protein sequence ID" value="PIC36440.1"/>
    <property type="molecule type" value="Genomic_DNA"/>
</dbReference>
<accession>A0A2G5UA70</accession>
<evidence type="ECO:0000313" key="2">
    <source>
        <dbReference type="EMBL" id="PIC36440.1"/>
    </source>
</evidence>
<keyword evidence="3" id="KW-1185">Reference proteome</keyword>
<evidence type="ECO:0000256" key="1">
    <source>
        <dbReference type="SAM" id="MobiDB-lite"/>
    </source>
</evidence>